<dbReference type="Gene3D" id="1.10.510.10">
    <property type="entry name" value="Transferase(Phosphotransferase) domain 1"/>
    <property type="match status" value="1"/>
</dbReference>
<sequence length="543" mass="58688">MTTASTCPSCGSDLPADSPDGLCPDCLLSAGLEGGDSRDAVRPREITTPMPGLFVPPTPESLAAHFPQLEILESLGHGGMGAVYKARQTKLDRMVALKILRPESADDPAFAERFNREARTLARMHHPHVVAIHDFGEVNLSSTGDEEGSSRRVYYFVMEYVDGASLRDLIVEGNLKPDQCYTIVAQICEALQYAHDEHVVHRDIKPENILVDSRGRVKIADFGLAKLAARARDDFTLTGTHQVMGTPRYMAPEQMEGSHLVDHRADIYSLGVVFYEMLTGQVPAGHFEPPSRKAKVDARIDHVVLRSLARDPHRRYQNVSELKGDVATIAGSSIVNSYEQVAPAVAQVAGGPLGQYMSDYDQEMLRLDARAPAGGLMLVGALGAAFWAAMGMWFLTEFRMGSGERMTGLTGCGVAVFAGLFLICAGMKMRNLQAYELCMAGSILIILPWSPAALLGIPVGIWSIRTLGREDIKAAFVRESLRKRGLTDVAVPLPGRSSPQRPSPGAGQSVSHLSSGVTPAPFPGPSTMLDQGVAAVERLFRGK</sequence>
<evidence type="ECO:0000256" key="4">
    <source>
        <dbReference type="ARBA" id="ARBA00022840"/>
    </source>
</evidence>
<keyword evidence="7" id="KW-0812">Transmembrane</keyword>
<dbReference type="EMBL" id="CP036275">
    <property type="protein sequence ID" value="QDU38082.1"/>
    <property type="molecule type" value="Genomic_DNA"/>
</dbReference>
<dbReference type="PROSITE" id="PS00108">
    <property type="entry name" value="PROTEIN_KINASE_ST"/>
    <property type="match status" value="1"/>
</dbReference>
<evidence type="ECO:0000313" key="9">
    <source>
        <dbReference type="EMBL" id="QDU38082.1"/>
    </source>
</evidence>
<feature type="binding site" evidence="5">
    <location>
        <position position="98"/>
    </location>
    <ligand>
        <name>ATP</name>
        <dbReference type="ChEBI" id="CHEBI:30616"/>
    </ligand>
</feature>
<evidence type="ECO:0000256" key="3">
    <source>
        <dbReference type="ARBA" id="ARBA00022777"/>
    </source>
</evidence>
<feature type="transmembrane region" description="Helical" evidence="7">
    <location>
        <begin position="437"/>
        <end position="462"/>
    </location>
</feature>
<dbReference type="PANTHER" id="PTHR43289:SF6">
    <property type="entry name" value="SERINE_THREONINE-PROTEIN KINASE NEKL-3"/>
    <property type="match status" value="1"/>
</dbReference>
<feature type="compositionally biased region" description="Low complexity" evidence="6">
    <location>
        <begin position="494"/>
        <end position="509"/>
    </location>
</feature>
<keyword evidence="1 9" id="KW-0808">Transferase</keyword>
<dbReference type="Gene3D" id="3.30.200.20">
    <property type="entry name" value="Phosphorylase Kinase, domain 1"/>
    <property type="match status" value="1"/>
</dbReference>
<evidence type="ECO:0000256" key="5">
    <source>
        <dbReference type="PROSITE-ProRule" id="PRU10141"/>
    </source>
</evidence>
<name>A0A517Z6G4_9PLAN</name>
<feature type="domain" description="Protein kinase" evidence="8">
    <location>
        <begin position="69"/>
        <end position="329"/>
    </location>
</feature>
<dbReference type="Proteomes" id="UP000320496">
    <property type="component" value="Chromosome"/>
</dbReference>
<feature type="transmembrane region" description="Helical" evidence="7">
    <location>
        <begin position="373"/>
        <end position="394"/>
    </location>
</feature>
<keyword evidence="4 5" id="KW-0067">ATP-binding</keyword>
<feature type="region of interest" description="Disordered" evidence="6">
    <location>
        <begin position="490"/>
        <end position="528"/>
    </location>
</feature>
<dbReference type="RefSeq" id="WP_145369401.1">
    <property type="nucleotide sequence ID" value="NZ_CP036275.1"/>
</dbReference>
<dbReference type="CDD" id="cd14014">
    <property type="entry name" value="STKc_PknB_like"/>
    <property type="match status" value="1"/>
</dbReference>
<keyword evidence="10" id="KW-1185">Reference proteome</keyword>
<dbReference type="InterPro" id="IPR017441">
    <property type="entry name" value="Protein_kinase_ATP_BS"/>
</dbReference>
<evidence type="ECO:0000256" key="7">
    <source>
        <dbReference type="SAM" id="Phobius"/>
    </source>
</evidence>
<dbReference type="KEGG" id="mri:Mal4_24020"/>
<dbReference type="EC" id="2.7.11.1" evidence="9"/>
<reference evidence="9 10" key="1">
    <citation type="submission" date="2019-02" db="EMBL/GenBank/DDBJ databases">
        <title>Deep-cultivation of Planctomycetes and their phenomic and genomic characterization uncovers novel biology.</title>
        <authorList>
            <person name="Wiegand S."/>
            <person name="Jogler M."/>
            <person name="Boedeker C."/>
            <person name="Pinto D."/>
            <person name="Vollmers J."/>
            <person name="Rivas-Marin E."/>
            <person name="Kohn T."/>
            <person name="Peeters S.H."/>
            <person name="Heuer A."/>
            <person name="Rast P."/>
            <person name="Oberbeckmann S."/>
            <person name="Bunk B."/>
            <person name="Jeske O."/>
            <person name="Meyerdierks A."/>
            <person name="Storesund J.E."/>
            <person name="Kallscheuer N."/>
            <person name="Luecker S."/>
            <person name="Lage O.M."/>
            <person name="Pohl T."/>
            <person name="Merkel B.J."/>
            <person name="Hornburger P."/>
            <person name="Mueller R.-W."/>
            <person name="Bruemmer F."/>
            <person name="Labrenz M."/>
            <person name="Spormann A.M."/>
            <person name="Op den Camp H."/>
            <person name="Overmann J."/>
            <person name="Amann R."/>
            <person name="Jetten M.S.M."/>
            <person name="Mascher T."/>
            <person name="Medema M.H."/>
            <person name="Devos D.P."/>
            <person name="Kaster A.-K."/>
            <person name="Ovreas L."/>
            <person name="Rohde M."/>
            <person name="Galperin M.Y."/>
            <person name="Jogler C."/>
        </authorList>
    </citation>
    <scope>NUCLEOTIDE SEQUENCE [LARGE SCALE GENOMIC DNA]</scope>
    <source>
        <strain evidence="9 10">Mal4</strain>
    </source>
</reference>
<organism evidence="9 10">
    <name type="scientific">Maioricimonas rarisocia</name>
    <dbReference type="NCBI Taxonomy" id="2528026"/>
    <lineage>
        <taxon>Bacteria</taxon>
        <taxon>Pseudomonadati</taxon>
        <taxon>Planctomycetota</taxon>
        <taxon>Planctomycetia</taxon>
        <taxon>Planctomycetales</taxon>
        <taxon>Planctomycetaceae</taxon>
        <taxon>Maioricimonas</taxon>
    </lineage>
</organism>
<evidence type="ECO:0000259" key="8">
    <source>
        <dbReference type="PROSITE" id="PS50011"/>
    </source>
</evidence>
<dbReference type="PROSITE" id="PS00107">
    <property type="entry name" value="PROTEIN_KINASE_ATP"/>
    <property type="match status" value="1"/>
</dbReference>
<evidence type="ECO:0000256" key="2">
    <source>
        <dbReference type="ARBA" id="ARBA00022741"/>
    </source>
</evidence>
<gene>
    <name evidence="9" type="primary">pknB_16</name>
    <name evidence="9" type="ORF">Mal4_24020</name>
</gene>
<dbReference type="PROSITE" id="PS50011">
    <property type="entry name" value="PROTEIN_KINASE_DOM"/>
    <property type="match status" value="1"/>
</dbReference>
<accession>A0A517Z6G4</accession>
<proteinExistence type="predicted"/>
<dbReference type="InterPro" id="IPR008271">
    <property type="entry name" value="Ser/Thr_kinase_AS"/>
</dbReference>
<evidence type="ECO:0000313" key="10">
    <source>
        <dbReference type="Proteomes" id="UP000320496"/>
    </source>
</evidence>
<keyword evidence="2 5" id="KW-0547">Nucleotide-binding</keyword>
<keyword evidence="7" id="KW-1133">Transmembrane helix</keyword>
<evidence type="ECO:0000256" key="6">
    <source>
        <dbReference type="SAM" id="MobiDB-lite"/>
    </source>
</evidence>
<dbReference type="InterPro" id="IPR011009">
    <property type="entry name" value="Kinase-like_dom_sf"/>
</dbReference>
<protein>
    <submittedName>
        <fullName evidence="9">Serine/threonine-protein kinase PknB</fullName>
        <ecNumber evidence="9">2.7.11.1</ecNumber>
    </submittedName>
</protein>
<dbReference type="GO" id="GO:0005524">
    <property type="term" value="F:ATP binding"/>
    <property type="evidence" value="ECO:0007669"/>
    <property type="project" value="UniProtKB-UniRule"/>
</dbReference>
<dbReference type="Pfam" id="PF00069">
    <property type="entry name" value="Pkinase"/>
    <property type="match status" value="1"/>
</dbReference>
<dbReference type="PANTHER" id="PTHR43289">
    <property type="entry name" value="MITOGEN-ACTIVATED PROTEIN KINASE KINASE KINASE 20-RELATED"/>
    <property type="match status" value="1"/>
</dbReference>
<dbReference type="SUPFAM" id="SSF56112">
    <property type="entry name" value="Protein kinase-like (PK-like)"/>
    <property type="match status" value="1"/>
</dbReference>
<dbReference type="InterPro" id="IPR000719">
    <property type="entry name" value="Prot_kinase_dom"/>
</dbReference>
<evidence type="ECO:0000256" key="1">
    <source>
        <dbReference type="ARBA" id="ARBA00022679"/>
    </source>
</evidence>
<keyword evidence="7" id="KW-0472">Membrane</keyword>
<dbReference type="GO" id="GO:0004674">
    <property type="term" value="F:protein serine/threonine kinase activity"/>
    <property type="evidence" value="ECO:0007669"/>
    <property type="project" value="UniProtKB-EC"/>
</dbReference>
<feature type="transmembrane region" description="Helical" evidence="7">
    <location>
        <begin position="406"/>
        <end position="425"/>
    </location>
</feature>
<dbReference type="AlphaFoldDB" id="A0A517Z6G4"/>
<dbReference type="SMART" id="SM00220">
    <property type="entry name" value="S_TKc"/>
    <property type="match status" value="1"/>
</dbReference>
<dbReference type="OrthoDB" id="6111975at2"/>
<keyword evidence="3 9" id="KW-0418">Kinase</keyword>